<name>A0A9Y2AJZ7_9FIRM</name>
<evidence type="ECO:0000256" key="1">
    <source>
        <dbReference type="SAM" id="Phobius"/>
    </source>
</evidence>
<evidence type="ECO:0000313" key="2">
    <source>
        <dbReference type="EMBL" id="WIW71609.1"/>
    </source>
</evidence>
<dbReference type="EMBL" id="CP120678">
    <property type="protein sequence ID" value="WIW71609.1"/>
    <property type="molecule type" value="Genomic_DNA"/>
</dbReference>
<protein>
    <submittedName>
        <fullName evidence="2">Uncharacterized protein</fullName>
    </submittedName>
</protein>
<dbReference type="Pfam" id="PF19610">
    <property type="entry name" value="DUF6115"/>
    <property type="match status" value="1"/>
</dbReference>
<gene>
    <name evidence="2" type="ORF">P3F81_04720</name>
</gene>
<dbReference type="Proteomes" id="UP001243623">
    <property type="component" value="Chromosome"/>
</dbReference>
<dbReference type="KEGG" id="sgbi:P3F81_04720"/>
<reference evidence="2" key="1">
    <citation type="submission" date="2023-03" db="EMBL/GenBank/DDBJ databases">
        <title>Selenobaculum gbiensis gen. nov. sp. nov., a new bacterium isolated from the gut microbiota of IBD patient.</title>
        <authorList>
            <person name="Yeo S."/>
            <person name="Park H."/>
            <person name="Huh C.S."/>
        </authorList>
    </citation>
    <scope>NUCLEOTIDE SEQUENCE</scope>
    <source>
        <strain evidence="2">ICN-92133</strain>
    </source>
</reference>
<keyword evidence="1" id="KW-0812">Transmembrane</keyword>
<dbReference type="AlphaFoldDB" id="A0A9Y2AJZ7"/>
<evidence type="ECO:0000313" key="3">
    <source>
        <dbReference type="Proteomes" id="UP001243623"/>
    </source>
</evidence>
<accession>A0A9Y2AJZ7</accession>
<proteinExistence type="predicted"/>
<dbReference type="RefSeq" id="WP_147668072.1">
    <property type="nucleotide sequence ID" value="NZ_CP120678.1"/>
</dbReference>
<keyword evidence="3" id="KW-1185">Reference proteome</keyword>
<keyword evidence="1" id="KW-0472">Membrane</keyword>
<keyword evidence="1" id="KW-1133">Transmembrane helix</keyword>
<feature type="transmembrane region" description="Helical" evidence="1">
    <location>
        <begin position="6"/>
        <end position="23"/>
    </location>
</feature>
<organism evidence="2 3">
    <name type="scientific">Selenobaculum gibii</name>
    <dbReference type="NCBI Taxonomy" id="3054208"/>
    <lineage>
        <taxon>Bacteria</taxon>
        <taxon>Bacillati</taxon>
        <taxon>Bacillota</taxon>
        <taxon>Negativicutes</taxon>
        <taxon>Selenomonadales</taxon>
        <taxon>Selenomonadaceae</taxon>
        <taxon>Selenobaculum</taxon>
    </lineage>
</organism>
<dbReference type="InterPro" id="IPR046118">
    <property type="entry name" value="DUF6115"/>
</dbReference>
<sequence>MISGVIFFLLIVCGGIFLFFKHAKITRKIDAVADSTDYFQLQLEESAEQIISKLRNHVEHLEYLIQEADEKIFALDQRLKRFDTLNRIQTDVEKNIITEEAIENSSALEEKVELNISEINQQVYDLISQGIDTNEIAKRTGIGKGAVLLISQMYKKK</sequence>